<evidence type="ECO:0000313" key="2">
    <source>
        <dbReference type="EMBL" id="KAG6536390.1"/>
    </source>
</evidence>
<organism evidence="2 3">
    <name type="scientific">Zingiber officinale</name>
    <name type="common">Ginger</name>
    <name type="synonym">Amomum zingiber</name>
    <dbReference type="NCBI Taxonomy" id="94328"/>
    <lineage>
        <taxon>Eukaryota</taxon>
        <taxon>Viridiplantae</taxon>
        <taxon>Streptophyta</taxon>
        <taxon>Embryophyta</taxon>
        <taxon>Tracheophyta</taxon>
        <taxon>Spermatophyta</taxon>
        <taxon>Magnoliopsida</taxon>
        <taxon>Liliopsida</taxon>
        <taxon>Zingiberales</taxon>
        <taxon>Zingiberaceae</taxon>
        <taxon>Zingiber</taxon>
    </lineage>
</organism>
<dbReference type="Proteomes" id="UP000734854">
    <property type="component" value="Unassembled WGS sequence"/>
</dbReference>
<protein>
    <submittedName>
        <fullName evidence="2">Uncharacterized protein</fullName>
    </submittedName>
</protein>
<accession>A0A8J5IJT1</accession>
<feature type="region of interest" description="Disordered" evidence="1">
    <location>
        <begin position="1"/>
        <end position="22"/>
    </location>
</feature>
<evidence type="ECO:0000313" key="3">
    <source>
        <dbReference type="Proteomes" id="UP000734854"/>
    </source>
</evidence>
<dbReference type="InterPro" id="IPR029055">
    <property type="entry name" value="Ntn_hydrolases_N"/>
</dbReference>
<comment type="caution">
    <text evidence="2">The sequence shown here is derived from an EMBL/GenBank/DDBJ whole genome shotgun (WGS) entry which is preliminary data.</text>
</comment>
<dbReference type="EMBL" id="JACMSC010000001">
    <property type="protein sequence ID" value="KAG6536390.1"/>
    <property type="molecule type" value="Genomic_DNA"/>
</dbReference>
<feature type="compositionally biased region" description="Low complexity" evidence="1">
    <location>
        <begin position="1"/>
        <end position="14"/>
    </location>
</feature>
<evidence type="ECO:0000256" key="1">
    <source>
        <dbReference type="SAM" id="MobiDB-lite"/>
    </source>
</evidence>
<dbReference type="AlphaFoldDB" id="A0A8J5IJT1"/>
<proteinExistence type="predicted"/>
<keyword evidence="3" id="KW-1185">Reference proteome</keyword>
<dbReference type="Gene3D" id="3.60.20.10">
    <property type="entry name" value="Glutamine Phosphoribosylpyrophosphate, subunit 1, domain 1"/>
    <property type="match status" value="1"/>
</dbReference>
<sequence length="201" mass="22942">MYFSPSTPTPLSTPHDGATNLPVDDIPSVRAYGFPVKEEPHLDYRDGERMPLSPEGYGISSSQYLFTISESNGKGYGEAGDDGKIFSSDDPIYLRDGICESQFIQVLNIELDQIIECWPERTRSDQLLEKENEEHLVQTAISALQSVLQEDFKAIELEMGVMRVEDPSFRVSWTEEIEEHLTRISEWADYIQDHISDEYEI</sequence>
<name>A0A8J5IJT1_ZINOF</name>
<gene>
    <name evidence="2" type="ORF">ZIOFF_001444</name>
</gene>
<reference evidence="2 3" key="1">
    <citation type="submission" date="2020-08" db="EMBL/GenBank/DDBJ databases">
        <title>Plant Genome Project.</title>
        <authorList>
            <person name="Zhang R.-G."/>
        </authorList>
    </citation>
    <scope>NUCLEOTIDE SEQUENCE [LARGE SCALE GENOMIC DNA]</scope>
    <source>
        <tissue evidence="2">Rhizome</tissue>
    </source>
</reference>